<dbReference type="KEGG" id="tig:THII_0817"/>
<accession>A0A090ADZ7</accession>
<evidence type="ECO:0000313" key="4">
    <source>
        <dbReference type="Proteomes" id="UP000031623"/>
    </source>
</evidence>
<evidence type="ECO:0000256" key="1">
    <source>
        <dbReference type="SAM" id="MobiDB-lite"/>
    </source>
</evidence>
<evidence type="ECO:0008006" key="5">
    <source>
        <dbReference type="Google" id="ProtNLM"/>
    </source>
</evidence>
<feature type="chain" id="PRO_5001852674" description="Secreted protein" evidence="2">
    <location>
        <begin position="25"/>
        <end position="147"/>
    </location>
</feature>
<sequence>MSQETFRKTPLALAMGTVFTVSLAQTAIANTQDNPFGMSDLSSGYMVAEAKGSEGKCGEGKCGALTEDDKALLDAMSPTEKEQLKQSVTEMMTQMEGMSAEDRKAKMKAMTPQQQAMMKMIKAEKIAAEGNKGKEGQCGEGKCGSKK</sequence>
<evidence type="ECO:0000256" key="2">
    <source>
        <dbReference type="SAM" id="SignalP"/>
    </source>
</evidence>
<feature type="compositionally biased region" description="Gly residues" evidence="1">
    <location>
        <begin position="138"/>
        <end position="147"/>
    </location>
</feature>
<dbReference type="Proteomes" id="UP000031623">
    <property type="component" value="Chromosome"/>
</dbReference>
<dbReference type="HOGENOM" id="CLU_128743_0_0_6"/>
<dbReference type="OrthoDB" id="5570141at2"/>
<keyword evidence="4" id="KW-1185">Reference proteome</keyword>
<dbReference type="STRING" id="40754.THII_0817"/>
<organism evidence="3 4">
    <name type="scientific">Thioploca ingrica</name>
    <dbReference type="NCBI Taxonomy" id="40754"/>
    <lineage>
        <taxon>Bacteria</taxon>
        <taxon>Pseudomonadati</taxon>
        <taxon>Pseudomonadota</taxon>
        <taxon>Gammaproteobacteria</taxon>
        <taxon>Thiotrichales</taxon>
        <taxon>Thiotrichaceae</taxon>
        <taxon>Thioploca</taxon>
    </lineage>
</organism>
<reference evidence="3 4" key="1">
    <citation type="journal article" date="2014" name="ISME J.">
        <title>Ecophysiology of Thioploca ingrica as revealed by the complete genome sequence supplemented with proteomic evidence.</title>
        <authorList>
            <person name="Kojima H."/>
            <person name="Ogura Y."/>
            <person name="Yamamoto N."/>
            <person name="Togashi T."/>
            <person name="Mori H."/>
            <person name="Watanabe T."/>
            <person name="Nemoto F."/>
            <person name="Kurokawa K."/>
            <person name="Hayashi T."/>
            <person name="Fukui M."/>
        </authorList>
    </citation>
    <scope>NUCLEOTIDE SEQUENCE [LARGE SCALE GENOMIC DNA]</scope>
</reference>
<keyword evidence="2" id="KW-0732">Signal</keyword>
<feature type="signal peptide" evidence="2">
    <location>
        <begin position="1"/>
        <end position="24"/>
    </location>
</feature>
<evidence type="ECO:0000313" key="3">
    <source>
        <dbReference type="EMBL" id="BAP55114.1"/>
    </source>
</evidence>
<dbReference type="EMBL" id="AP014633">
    <property type="protein sequence ID" value="BAP55114.1"/>
    <property type="molecule type" value="Genomic_DNA"/>
</dbReference>
<name>A0A090ADZ7_9GAMM</name>
<protein>
    <recommendedName>
        <fullName evidence="5">Secreted protein</fullName>
    </recommendedName>
</protein>
<feature type="region of interest" description="Disordered" evidence="1">
    <location>
        <begin position="127"/>
        <end position="147"/>
    </location>
</feature>
<proteinExistence type="predicted"/>
<dbReference type="AlphaFoldDB" id="A0A090ADZ7"/>
<feature type="compositionally biased region" description="Basic and acidic residues" evidence="1">
    <location>
        <begin position="127"/>
        <end position="137"/>
    </location>
</feature>
<gene>
    <name evidence="3" type="ORF">THII_0817</name>
</gene>